<dbReference type="OMA" id="RTRQHHL"/>
<dbReference type="WBParaSite" id="HCON_00085700-00001">
    <property type="protein sequence ID" value="HCON_00085700-00001"/>
    <property type="gene ID" value="HCON_00085700"/>
</dbReference>
<accession>A0A7I4YDN2</accession>
<dbReference type="SUPFAM" id="SSF55979">
    <property type="entry name" value="DNA clamp"/>
    <property type="match status" value="1"/>
</dbReference>
<sequence>MDEAGSSVSQPLSRSLNGDISRNKRNSAVYLLHSNVRIFSNAITALSKLGDELFLRSQQRGICLKAFNKTRSAYGVFLFTDDFFSDIDTKCMSSDMAKDCRLSMKTALSIFKSAYFVEKNLVSCTLTVDVFGRELHIDFQHSCDVSRLFDVNVMEKHKPFTSNISKSDLCNVVTVNAFEIAAFINDMHSGYEELLMSVQNDKIIFKNFVQFSVERNDGSACRTEVTLQRSCFIKFSVQKTTEICFCMKEFKAIIMFARQHACDVNLFFDKPGRPLIVAVESDAGYSAEFIIATMDGDDMSDEGSLGPTQEPSHPVETSGRLSQETERSLQILNDQDREASQQTSQLSSNSASNQINESLPKRVTNEPEDESMVNADHNESQALVDYMIMDDLVLGGEMAPEVAAEPVAEVVTSERPANMKNAVNVKFQHRFLGLDTRTQHQSQAAAAGNPIVEPTQLPPS</sequence>
<name>A0A7I4YDN2_HAECO</name>
<dbReference type="Pfam" id="PF04139">
    <property type="entry name" value="Rad9"/>
    <property type="match status" value="1"/>
</dbReference>
<keyword evidence="2" id="KW-1185">Reference proteome</keyword>
<dbReference type="OrthoDB" id="60092at2759"/>
<dbReference type="GO" id="GO:0031573">
    <property type="term" value="P:mitotic intra-S DNA damage checkpoint signaling"/>
    <property type="evidence" value="ECO:0007669"/>
    <property type="project" value="TreeGrafter"/>
</dbReference>
<dbReference type="InterPro" id="IPR007268">
    <property type="entry name" value="Rad9/Ddc1"/>
</dbReference>
<dbReference type="InterPro" id="IPR046938">
    <property type="entry name" value="DNA_clamp_sf"/>
</dbReference>
<feature type="region of interest" description="Disordered" evidence="1">
    <location>
        <begin position="438"/>
        <end position="460"/>
    </location>
</feature>
<evidence type="ECO:0000256" key="1">
    <source>
        <dbReference type="SAM" id="MobiDB-lite"/>
    </source>
</evidence>
<evidence type="ECO:0000313" key="2">
    <source>
        <dbReference type="Proteomes" id="UP000025227"/>
    </source>
</evidence>
<feature type="compositionally biased region" description="Polar residues" evidence="1">
    <location>
        <begin position="340"/>
        <end position="357"/>
    </location>
</feature>
<dbReference type="Proteomes" id="UP000025227">
    <property type="component" value="Unplaced"/>
</dbReference>
<proteinExistence type="predicted"/>
<organism evidence="2 3">
    <name type="scientific">Haemonchus contortus</name>
    <name type="common">Barber pole worm</name>
    <dbReference type="NCBI Taxonomy" id="6289"/>
    <lineage>
        <taxon>Eukaryota</taxon>
        <taxon>Metazoa</taxon>
        <taxon>Ecdysozoa</taxon>
        <taxon>Nematoda</taxon>
        <taxon>Chromadorea</taxon>
        <taxon>Rhabditida</taxon>
        <taxon>Rhabditina</taxon>
        <taxon>Rhabditomorpha</taxon>
        <taxon>Strongyloidea</taxon>
        <taxon>Trichostrongylidae</taxon>
        <taxon>Haemonchus</taxon>
    </lineage>
</organism>
<protein>
    <submittedName>
        <fullName evidence="3">Cell cycle checkpoint control protein</fullName>
    </submittedName>
</protein>
<dbReference type="GO" id="GO:0071479">
    <property type="term" value="P:cellular response to ionizing radiation"/>
    <property type="evidence" value="ECO:0007669"/>
    <property type="project" value="TreeGrafter"/>
</dbReference>
<dbReference type="AlphaFoldDB" id="A0A7I4YDN2"/>
<evidence type="ECO:0000313" key="3">
    <source>
        <dbReference type="WBParaSite" id="HCON_00085700-00001"/>
    </source>
</evidence>
<dbReference type="GO" id="GO:0030896">
    <property type="term" value="C:checkpoint clamp complex"/>
    <property type="evidence" value="ECO:0007669"/>
    <property type="project" value="InterPro"/>
</dbReference>
<dbReference type="GO" id="GO:0000076">
    <property type="term" value="P:DNA replication checkpoint signaling"/>
    <property type="evidence" value="ECO:0007669"/>
    <property type="project" value="TreeGrafter"/>
</dbReference>
<reference evidence="3" key="1">
    <citation type="submission" date="2020-12" db="UniProtKB">
        <authorList>
            <consortium name="WormBaseParasite"/>
        </authorList>
    </citation>
    <scope>IDENTIFICATION</scope>
    <source>
        <strain evidence="3">MHco3</strain>
    </source>
</reference>
<dbReference type="Gene3D" id="3.70.10.10">
    <property type="match status" value="1"/>
</dbReference>
<feature type="region of interest" description="Disordered" evidence="1">
    <location>
        <begin position="296"/>
        <end position="373"/>
    </location>
</feature>
<dbReference type="GO" id="GO:0006281">
    <property type="term" value="P:DNA repair"/>
    <property type="evidence" value="ECO:0007669"/>
    <property type="project" value="TreeGrafter"/>
</dbReference>
<dbReference type="PANTHER" id="PTHR15237">
    <property type="entry name" value="DNA REPAIR PROTEIN RAD9"/>
    <property type="match status" value="1"/>
</dbReference>
<dbReference type="PANTHER" id="PTHR15237:SF0">
    <property type="entry name" value="CELL CYCLE CHECKPOINT CONTROL PROTEIN"/>
    <property type="match status" value="1"/>
</dbReference>